<proteinExistence type="predicted"/>
<comment type="caution">
    <text evidence="2">The sequence shown here is derived from an EMBL/GenBank/DDBJ whole genome shotgun (WGS) entry which is preliminary data.</text>
</comment>
<feature type="compositionally biased region" description="Basic and acidic residues" evidence="1">
    <location>
        <begin position="68"/>
        <end position="79"/>
    </location>
</feature>
<gene>
    <name evidence="2" type="ORF">GCM10023175_13450</name>
</gene>
<sequence>MWVPRPGHPPGDRDVVRPVVVQEAHVPDERALPLRQGPVDRRPTDPTQGPRAGSRTSTRRARPAAAEDLEHPDYTDERGPSPTPAGGRSTTAPTAASSAPSTAAPIAPLRLIQTGSDWLLHLVDDQAPGEPG</sequence>
<dbReference type="EMBL" id="BAABGT010000021">
    <property type="protein sequence ID" value="GAA4540600.1"/>
    <property type="molecule type" value="Genomic_DNA"/>
</dbReference>
<evidence type="ECO:0000313" key="3">
    <source>
        <dbReference type="Proteomes" id="UP001501598"/>
    </source>
</evidence>
<feature type="compositionally biased region" description="Low complexity" evidence="1">
    <location>
        <begin position="84"/>
        <end position="108"/>
    </location>
</feature>
<feature type="compositionally biased region" description="Basic and acidic residues" evidence="1">
    <location>
        <begin position="25"/>
        <end position="44"/>
    </location>
</feature>
<feature type="region of interest" description="Disordered" evidence="1">
    <location>
        <begin position="1"/>
        <end position="108"/>
    </location>
</feature>
<organism evidence="2 3">
    <name type="scientific">Pseudonocardia xishanensis</name>
    <dbReference type="NCBI Taxonomy" id="630995"/>
    <lineage>
        <taxon>Bacteria</taxon>
        <taxon>Bacillati</taxon>
        <taxon>Actinomycetota</taxon>
        <taxon>Actinomycetes</taxon>
        <taxon>Pseudonocardiales</taxon>
        <taxon>Pseudonocardiaceae</taxon>
        <taxon>Pseudonocardia</taxon>
    </lineage>
</organism>
<name>A0ABP8RKS3_9PSEU</name>
<evidence type="ECO:0000313" key="2">
    <source>
        <dbReference type="EMBL" id="GAA4540600.1"/>
    </source>
</evidence>
<evidence type="ECO:0000256" key="1">
    <source>
        <dbReference type="SAM" id="MobiDB-lite"/>
    </source>
</evidence>
<keyword evidence="3" id="KW-1185">Reference proteome</keyword>
<dbReference type="Proteomes" id="UP001501598">
    <property type="component" value="Unassembled WGS sequence"/>
</dbReference>
<accession>A0ABP8RKS3</accession>
<protein>
    <submittedName>
        <fullName evidence="2">Uncharacterized protein</fullName>
    </submittedName>
</protein>
<reference evidence="3" key="1">
    <citation type="journal article" date="2019" name="Int. J. Syst. Evol. Microbiol.">
        <title>The Global Catalogue of Microorganisms (GCM) 10K type strain sequencing project: providing services to taxonomists for standard genome sequencing and annotation.</title>
        <authorList>
            <consortium name="The Broad Institute Genomics Platform"/>
            <consortium name="The Broad Institute Genome Sequencing Center for Infectious Disease"/>
            <person name="Wu L."/>
            <person name="Ma J."/>
        </authorList>
    </citation>
    <scope>NUCLEOTIDE SEQUENCE [LARGE SCALE GENOMIC DNA]</scope>
    <source>
        <strain evidence="3">JCM 17906</strain>
    </source>
</reference>